<organism evidence="1">
    <name type="scientific">Anguilla anguilla</name>
    <name type="common">European freshwater eel</name>
    <name type="synonym">Muraena anguilla</name>
    <dbReference type="NCBI Taxonomy" id="7936"/>
    <lineage>
        <taxon>Eukaryota</taxon>
        <taxon>Metazoa</taxon>
        <taxon>Chordata</taxon>
        <taxon>Craniata</taxon>
        <taxon>Vertebrata</taxon>
        <taxon>Euteleostomi</taxon>
        <taxon>Actinopterygii</taxon>
        <taxon>Neopterygii</taxon>
        <taxon>Teleostei</taxon>
        <taxon>Anguilliformes</taxon>
        <taxon>Anguillidae</taxon>
        <taxon>Anguilla</taxon>
    </lineage>
</organism>
<dbReference type="AlphaFoldDB" id="A0A0E9UXA2"/>
<protein>
    <submittedName>
        <fullName evidence="1">Uncharacterized protein</fullName>
    </submittedName>
</protein>
<reference evidence="1" key="1">
    <citation type="submission" date="2014-11" db="EMBL/GenBank/DDBJ databases">
        <authorList>
            <person name="Amaro Gonzalez C."/>
        </authorList>
    </citation>
    <scope>NUCLEOTIDE SEQUENCE</scope>
</reference>
<sequence>MMSYTSAPQCLSCRGRSQVES</sequence>
<accession>A0A0E9UXA2</accession>
<proteinExistence type="predicted"/>
<dbReference type="EMBL" id="GBXM01038206">
    <property type="protein sequence ID" value="JAH70371.1"/>
    <property type="molecule type" value="Transcribed_RNA"/>
</dbReference>
<dbReference type="EMBL" id="GBXM01028780">
    <property type="protein sequence ID" value="JAH79797.1"/>
    <property type="molecule type" value="Transcribed_RNA"/>
</dbReference>
<evidence type="ECO:0000313" key="1">
    <source>
        <dbReference type="EMBL" id="JAH70371.1"/>
    </source>
</evidence>
<reference evidence="1" key="2">
    <citation type="journal article" date="2015" name="Fish Shellfish Immunol.">
        <title>Early steps in the European eel (Anguilla anguilla)-Vibrio vulnificus interaction in the gills: Role of the RtxA13 toxin.</title>
        <authorList>
            <person name="Callol A."/>
            <person name="Pajuelo D."/>
            <person name="Ebbesson L."/>
            <person name="Teles M."/>
            <person name="MacKenzie S."/>
            <person name="Amaro C."/>
        </authorList>
    </citation>
    <scope>NUCLEOTIDE SEQUENCE</scope>
</reference>
<name>A0A0E9UXA2_ANGAN</name>